<dbReference type="Proteomes" id="UP000663651">
    <property type="component" value="Chromosome"/>
</dbReference>
<evidence type="ECO:0000313" key="1">
    <source>
        <dbReference type="EMBL" id="QSV45012.1"/>
    </source>
</evidence>
<dbReference type="RefSeq" id="WP_207162818.1">
    <property type="nucleotide sequence ID" value="NZ_CP071382.1"/>
</dbReference>
<name>A0ABX7Q0T2_9BACT</name>
<organism evidence="1 2">
    <name type="scientific">Geobacter benzoatilyticus</name>
    <dbReference type="NCBI Taxonomy" id="2815309"/>
    <lineage>
        <taxon>Bacteria</taxon>
        <taxon>Pseudomonadati</taxon>
        <taxon>Thermodesulfobacteriota</taxon>
        <taxon>Desulfuromonadia</taxon>
        <taxon>Geobacterales</taxon>
        <taxon>Geobacteraceae</taxon>
        <taxon>Geobacter</taxon>
    </lineage>
</organism>
<protein>
    <submittedName>
        <fullName evidence="1">Uncharacterized protein</fullName>
    </submittedName>
</protein>
<sequence>MDTQDIELWITYAHGCFLGREPATDADYEQAENGNFLALIQVFHECTRLGLCPPAWVMNGLQDAFHKYLEHNTAATDVKDYMTLDKVCGLSRNVFRAMETETQRKELAKRFYLLRWAFGLENKEIVKALSKWGFSFNVTGKEADNPERVYERSEYAQYYETFEKVVEARGYSREETAKNLLETMSAPARIYIEGKLRRRKK</sequence>
<gene>
    <name evidence="1" type="ORF">JZM60_12750</name>
</gene>
<dbReference type="EMBL" id="CP071382">
    <property type="protein sequence ID" value="QSV45012.1"/>
    <property type="molecule type" value="Genomic_DNA"/>
</dbReference>
<keyword evidence="2" id="KW-1185">Reference proteome</keyword>
<accession>A0ABX7Q0T2</accession>
<proteinExistence type="predicted"/>
<evidence type="ECO:0000313" key="2">
    <source>
        <dbReference type="Proteomes" id="UP000663651"/>
    </source>
</evidence>
<reference evidence="1 2" key="1">
    <citation type="submission" date="2021-03" db="EMBL/GenBank/DDBJ databases">
        <title>Geobacter metallireducens gen. nov. sp. nov., a microorganism capable of coupling the complete oxidation of organic compounds to the reduction of iron and other metals.</title>
        <authorList>
            <person name="Li Y."/>
        </authorList>
    </citation>
    <scope>NUCLEOTIDE SEQUENCE [LARGE SCALE GENOMIC DNA]</scope>
    <source>
        <strain evidence="1 2">Jerry-YX</strain>
    </source>
</reference>